<dbReference type="AlphaFoldDB" id="A0A2T2ZVN0"/>
<evidence type="ECO:0000313" key="4">
    <source>
        <dbReference type="Proteomes" id="UP000241462"/>
    </source>
</evidence>
<proteinExistence type="predicted"/>
<dbReference type="Pfam" id="PF00248">
    <property type="entry name" value="Aldo_ket_red"/>
    <property type="match status" value="1"/>
</dbReference>
<accession>A0A2T2ZVN0</accession>
<reference evidence="3 4" key="1">
    <citation type="journal article" date="2018" name="Mycol. Prog.">
        <title>Coniella lustricola, a new species from submerged detritus.</title>
        <authorList>
            <person name="Raudabaugh D.B."/>
            <person name="Iturriaga T."/>
            <person name="Carver A."/>
            <person name="Mondo S."/>
            <person name="Pangilinan J."/>
            <person name="Lipzen A."/>
            <person name="He G."/>
            <person name="Amirebrahimi M."/>
            <person name="Grigoriev I.V."/>
            <person name="Miller A.N."/>
        </authorList>
    </citation>
    <scope>NUCLEOTIDE SEQUENCE [LARGE SCALE GENOMIC DNA]</scope>
    <source>
        <strain evidence="3 4">B22-T-1</strain>
    </source>
</reference>
<name>A0A2T2ZVN0_9PEZI</name>
<sequence>MLANWMLPFHQFSLLDARPLQRMTDVCEKYGLKLLTYGSFCGGFISPKWLNQPVPEIYSEASQLTPSQRKYFDMLQNWGSWTDFQHLLSTLAAIADKHNSSQHHHTCPTAAATKITLTNIATRWILQQPSVGAVIVGTRLGVSTHAQDNLNVFRFALDEEDVQRINAVALGAASGGAGAKDAWTRANRVFGILGDCGNEYRAMH</sequence>
<dbReference type="Gene3D" id="3.20.20.100">
    <property type="entry name" value="NADP-dependent oxidoreductase domain"/>
    <property type="match status" value="1"/>
</dbReference>
<protein>
    <recommendedName>
        <fullName evidence="2">NADP-dependent oxidoreductase domain-containing protein</fullName>
    </recommendedName>
</protein>
<dbReference type="PANTHER" id="PTHR43147">
    <property type="entry name" value="PROTEIN TAS"/>
    <property type="match status" value="1"/>
</dbReference>
<dbReference type="InParanoid" id="A0A2T2ZVN0"/>
<organism evidence="3 4">
    <name type="scientific">Coniella lustricola</name>
    <dbReference type="NCBI Taxonomy" id="2025994"/>
    <lineage>
        <taxon>Eukaryota</taxon>
        <taxon>Fungi</taxon>
        <taxon>Dikarya</taxon>
        <taxon>Ascomycota</taxon>
        <taxon>Pezizomycotina</taxon>
        <taxon>Sordariomycetes</taxon>
        <taxon>Sordariomycetidae</taxon>
        <taxon>Diaporthales</taxon>
        <taxon>Schizoparmaceae</taxon>
        <taxon>Coniella</taxon>
    </lineage>
</organism>
<gene>
    <name evidence="3" type="ORF">BD289DRAFT_137244</name>
</gene>
<evidence type="ECO:0000313" key="3">
    <source>
        <dbReference type="EMBL" id="PSR77881.1"/>
    </source>
</evidence>
<evidence type="ECO:0000259" key="2">
    <source>
        <dbReference type="Pfam" id="PF00248"/>
    </source>
</evidence>
<dbReference type="STRING" id="2025994.A0A2T2ZVN0"/>
<dbReference type="InterPro" id="IPR036812">
    <property type="entry name" value="NAD(P)_OxRdtase_dom_sf"/>
</dbReference>
<keyword evidence="1" id="KW-0560">Oxidoreductase</keyword>
<dbReference type="Proteomes" id="UP000241462">
    <property type="component" value="Unassembled WGS sequence"/>
</dbReference>
<evidence type="ECO:0000256" key="1">
    <source>
        <dbReference type="ARBA" id="ARBA00023002"/>
    </source>
</evidence>
<dbReference type="PANTHER" id="PTHR43147:SF2">
    <property type="entry name" value="NADP-DEPENDENT OXIDOREDUCTASE DOMAIN-CONTAINING PROTEIN"/>
    <property type="match status" value="1"/>
</dbReference>
<dbReference type="InterPro" id="IPR023210">
    <property type="entry name" value="NADP_OxRdtase_dom"/>
</dbReference>
<dbReference type="EMBL" id="KZ678632">
    <property type="protein sequence ID" value="PSR77881.1"/>
    <property type="molecule type" value="Genomic_DNA"/>
</dbReference>
<dbReference type="SUPFAM" id="SSF51430">
    <property type="entry name" value="NAD(P)-linked oxidoreductase"/>
    <property type="match status" value="1"/>
</dbReference>
<dbReference type="OrthoDB" id="686384at2759"/>
<keyword evidence="4" id="KW-1185">Reference proteome</keyword>
<feature type="domain" description="NADP-dependent oxidoreductase" evidence="2">
    <location>
        <begin position="11"/>
        <end position="168"/>
    </location>
</feature>
<dbReference type="GO" id="GO:0016491">
    <property type="term" value="F:oxidoreductase activity"/>
    <property type="evidence" value="ECO:0007669"/>
    <property type="project" value="UniProtKB-KW"/>
</dbReference>